<comment type="similarity">
    <text evidence="8">Belongs to the tRNA(Ile)-lysidine synthase family.</text>
</comment>
<dbReference type="SUPFAM" id="SSF82829">
    <property type="entry name" value="MesJ substrate recognition domain-like"/>
    <property type="match status" value="1"/>
</dbReference>
<gene>
    <name evidence="8 10" type="primary">tilS</name>
    <name evidence="10" type="ORF">FLL46_25025</name>
</gene>
<dbReference type="Gene3D" id="1.20.59.20">
    <property type="match status" value="1"/>
</dbReference>
<protein>
    <recommendedName>
        <fullName evidence="8">tRNA(Ile)-lysidine synthase</fullName>
        <ecNumber evidence="8">6.3.4.19</ecNumber>
    </recommendedName>
    <alternativeName>
        <fullName evidence="8">tRNA(Ile)-2-lysyl-cytidine synthase</fullName>
    </alternativeName>
    <alternativeName>
        <fullName evidence="8">tRNA(Ile)-lysidine synthetase</fullName>
    </alternativeName>
</protein>
<dbReference type="SUPFAM" id="SSF52402">
    <property type="entry name" value="Adenine nucleotide alpha hydrolases-like"/>
    <property type="match status" value="1"/>
</dbReference>
<dbReference type="EMBL" id="VIKS01000016">
    <property type="protein sequence ID" value="TQV81416.1"/>
    <property type="molecule type" value="Genomic_DNA"/>
</dbReference>
<dbReference type="CDD" id="cd01992">
    <property type="entry name" value="TilS_N"/>
    <property type="match status" value="1"/>
</dbReference>
<evidence type="ECO:0000256" key="2">
    <source>
        <dbReference type="ARBA" id="ARBA00022490"/>
    </source>
</evidence>
<dbReference type="NCBIfam" id="TIGR02433">
    <property type="entry name" value="lysidine_TilS_C"/>
    <property type="match status" value="1"/>
</dbReference>
<dbReference type="EC" id="6.3.4.19" evidence="8"/>
<keyword evidence="5 8" id="KW-0547">Nucleotide-binding</keyword>
<evidence type="ECO:0000256" key="1">
    <source>
        <dbReference type="ARBA" id="ARBA00004496"/>
    </source>
</evidence>
<comment type="subcellular location">
    <subcellularLocation>
        <location evidence="1 8">Cytoplasm</location>
    </subcellularLocation>
</comment>
<accession>A0A545TW21</accession>
<comment type="function">
    <text evidence="8">Ligates lysine onto the cytidine present at position 34 of the AUA codon-specific tRNA(Ile) that contains the anticodon CAU, in an ATP-dependent manner. Cytidine is converted to lysidine, thus changing the amino acid specificity of the tRNA from methionine to isoleucine.</text>
</comment>
<dbReference type="GO" id="GO:0006400">
    <property type="term" value="P:tRNA modification"/>
    <property type="evidence" value="ECO:0007669"/>
    <property type="project" value="UniProtKB-UniRule"/>
</dbReference>
<dbReference type="Pfam" id="PF09179">
    <property type="entry name" value="TilS"/>
    <property type="match status" value="1"/>
</dbReference>
<dbReference type="GO" id="GO:0005524">
    <property type="term" value="F:ATP binding"/>
    <property type="evidence" value="ECO:0007669"/>
    <property type="project" value="UniProtKB-UniRule"/>
</dbReference>
<organism evidence="10 11">
    <name type="scientific">Aliikangiella coralliicola</name>
    <dbReference type="NCBI Taxonomy" id="2592383"/>
    <lineage>
        <taxon>Bacteria</taxon>
        <taxon>Pseudomonadati</taxon>
        <taxon>Pseudomonadota</taxon>
        <taxon>Gammaproteobacteria</taxon>
        <taxon>Oceanospirillales</taxon>
        <taxon>Pleioneaceae</taxon>
        <taxon>Aliikangiella</taxon>
    </lineage>
</organism>
<dbReference type="RefSeq" id="WP_142934889.1">
    <property type="nucleotide sequence ID" value="NZ_ML660172.1"/>
</dbReference>
<evidence type="ECO:0000313" key="10">
    <source>
        <dbReference type="EMBL" id="TQV81416.1"/>
    </source>
</evidence>
<evidence type="ECO:0000256" key="8">
    <source>
        <dbReference type="HAMAP-Rule" id="MF_01161"/>
    </source>
</evidence>
<dbReference type="Pfam" id="PF11734">
    <property type="entry name" value="TilS_C"/>
    <property type="match status" value="1"/>
</dbReference>
<dbReference type="AlphaFoldDB" id="A0A545TW21"/>
<dbReference type="GO" id="GO:0005737">
    <property type="term" value="C:cytoplasm"/>
    <property type="evidence" value="ECO:0007669"/>
    <property type="project" value="UniProtKB-SubCell"/>
</dbReference>
<dbReference type="Gene3D" id="3.40.50.620">
    <property type="entry name" value="HUPs"/>
    <property type="match status" value="1"/>
</dbReference>
<keyword evidence="11" id="KW-1185">Reference proteome</keyword>
<dbReference type="SUPFAM" id="SSF56037">
    <property type="entry name" value="PheT/TilS domain"/>
    <property type="match status" value="1"/>
</dbReference>
<feature type="domain" description="Lysidine-tRNA(Ile) synthetase C-terminal" evidence="9">
    <location>
        <begin position="386"/>
        <end position="459"/>
    </location>
</feature>
<evidence type="ECO:0000256" key="5">
    <source>
        <dbReference type="ARBA" id="ARBA00022741"/>
    </source>
</evidence>
<sequence>MMENSALTSLECHLLDKLQSVSIESALDLKGEIKIAFSGGVDSKVLLHAMVRLRELGLLSSVSAVHVNHGLMPQADDWAAQCQNDCERYGVKLSVTRLSLSEQERASNIEAAARAGRYEFFKRRLAAGEFLLMAHHRDDQAETLLFRLLRGCGLSGARAIPEKRPLGKGYLFRPLLTLSREEIVDYARQQGLTWIDDPSNESEAFSRNFLRHKVLPIIGSKWPAYAKTLSRFSEIVTEQYQLLEDLAQVDFEQVGNRENQLNINSLAKLSIARKKNLLHYWGNMFGDSPPSVSEIDELLSQIKAAESGSIMVDFAGCFARSFNGELMLTNKTEPDSEFDKAQWDNLQEPVILSNGVKVSATLILPGVLSDNLINNRLRPPRPDEKVWLDCRRGGEKCLPAYRNKSTQLKKIYQELGVPPWRRKWLPVVYYNNDIAAVPGVFVCRNFLSDDNDESPSLILSID</sequence>
<reference evidence="10 11" key="1">
    <citation type="submission" date="2019-07" db="EMBL/GenBank/DDBJ databases">
        <title>Draft genome for Aliikangiella sp. M105.</title>
        <authorList>
            <person name="Wang G."/>
        </authorList>
    </citation>
    <scope>NUCLEOTIDE SEQUENCE [LARGE SCALE GENOMIC DNA]</scope>
    <source>
        <strain evidence="10 11">M105</strain>
    </source>
</reference>
<comment type="domain">
    <text evidence="8">The N-terminal region contains the highly conserved SGGXDS motif, predicted to be a P-loop motif involved in ATP binding.</text>
</comment>
<dbReference type="InterPro" id="IPR012795">
    <property type="entry name" value="tRNA_Ile_lys_synt_N"/>
</dbReference>
<dbReference type="OrthoDB" id="9807403at2"/>
<proteinExistence type="inferred from homology"/>
<dbReference type="InterPro" id="IPR014729">
    <property type="entry name" value="Rossmann-like_a/b/a_fold"/>
</dbReference>
<evidence type="ECO:0000256" key="4">
    <source>
        <dbReference type="ARBA" id="ARBA00022694"/>
    </source>
</evidence>
<dbReference type="InterPro" id="IPR012796">
    <property type="entry name" value="Lysidine-tRNA-synth_C"/>
</dbReference>
<dbReference type="InterPro" id="IPR012094">
    <property type="entry name" value="tRNA_Ile_lys_synt"/>
</dbReference>
<keyword evidence="3 8" id="KW-0436">Ligase</keyword>
<comment type="caution">
    <text evidence="10">The sequence shown here is derived from an EMBL/GenBank/DDBJ whole genome shotgun (WGS) entry which is preliminary data.</text>
</comment>
<dbReference type="InterPro" id="IPR015262">
    <property type="entry name" value="tRNA_Ile_lys_synt_subst-bd"/>
</dbReference>
<evidence type="ECO:0000256" key="6">
    <source>
        <dbReference type="ARBA" id="ARBA00022840"/>
    </source>
</evidence>
<evidence type="ECO:0000256" key="3">
    <source>
        <dbReference type="ARBA" id="ARBA00022598"/>
    </source>
</evidence>
<dbReference type="PANTHER" id="PTHR43033">
    <property type="entry name" value="TRNA(ILE)-LYSIDINE SYNTHASE-RELATED"/>
    <property type="match status" value="1"/>
</dbReference>
<dbReference type="SMART" id="SM00977">
    <property type="entry name" value="TilS_C"/>
    <property type="match status" value="1"/>
</dbReference>
<dbReference type="PANTHER" id="PTHR43033:SF1">
    <property type="entry name" value="TRNA(ILE)-LYSIDINE SYNTHASE-RELATED"/>
    <property type="match status" value="1"/>
</dbReference>
<dbReference type="HAMAP" id="MF_01161">
    <property type="entry name" value="tRNA_Ile_lys_synt"/>
    <property type="match status" value="1"/>
</dbReference>
<dbReference type="Proteomes" id="UP000315439">
    <property type="component" value="Unassembled WGS sequence"/>
</dbReference>
<dbReference type="Pfam" id="PF01171">
    <property type="entry name" value="ATP_bind_3"/>
    <property type="match status" value="1"/>
</dbReference>
<evidence type="ECO:0000256" key="7">
    <source>
        <dbReference type="ARBA" id="ARBA00048539"/>
    </source>
</evidence>
<feature type="binding site" evidence="8">
    <location>
        <begin position="38"/>
        <end position="43"/>
    </location>
    <ligand>
        <name>ATP</name>
        <dbReference type="ChEBI" id="CHEBI:30616"/>
    </ligand>
</feature>
<evidence type="ECO:0000259" key="9">
    <source>
        <dbReference type="SMART" id="SM00977"/>
    </source>
</evidence>
<dbReference type="NCBIfam" id="TIGR02432">
    <property type="entry name" value="lysidine_TilS_N"/>
    <property type="match status" value="1"/>
</dbReference>
<name>A0A545TW21_9GAMM</name>
<comment type="catalytic activity">
    <reaction evidence="7 8">
        <text>cytidine(34) in tRNA(Ile2) + L-lysine + ATP = lysidine(34) in tRNA(Ile2) + AMP + diphosphate + H(+)</text>
        <dbReference type="Rhea" id="RHEA:43744"/>
        <dbReference type="Rhea" id="RHEA-COMP:10625"/>
        <dbReference type="Rhea" id="RHEA-COMP:10670"/>
        <dbReference type="ChEBI" id="CHEBI:15378"/>
        <dbReference type="ChEBI" id="CHEBI:30616"/>
        <dbReference type="ChEBI" id="CHEBI:32551"/>
        <dbReference type="ChEBI" id="CHEBI:33019"/>
        <dbReference type="ChEBI" id="CHEBI:82748"/>
        <dbReference type="ChEBI" id="CHEBI:83665"/>
        <dbReference type="ChEBI" id="CHEBI:456215"/>
        <dbReference type="EC" id="6.3.4.19"/>
    </reaction>
</comment>
<keyword evidence="4 8" id="KW-0819">tRNA processing</keyword>
<dbReference type="GO" id="GO:0032267">
    <property type="term" value="F:tRNA(Ile)-lysidine synthase activity"/>
    <property type="evidence" value="ECO:0007669"/>
    <property type="project" value="UniProtKB-EC"/>
</dbReference>
<keyword evidence="2 8" id="KW-0963">Cytoplasm</keyword>
<evidence type="ECO:0000313" key="11">
    <source>
        <dbReference type="Proteomes" id="UP000315439"/>
    </source>
</evidence>
<dbReference type="InterPro" id="IPR011063">
    <property type="entry name" value="TilS/TtcA_N"/>
</dbReference>
<keyword evidence="6 8" id="KW-0067">ATP-binding</keyword>